<sequence>MEIRFGERPLDQTVAAAGLLRRLTGLLLAQEHPQRVVAEMLDRLGNWERELTATAARNFAPRVGAELDDGDRRVYLDHAFDIGSYNPCFPEYGFETTDPAVAAGRVVFPIAYEGPPGLVHGGFLGVFFDCVVQQHNCAVGRTGKTRSLTVTYRRPTPILAELSFTIERTDTGSGIESVAVLRHDTELLCEARIETVAASPDRLRGARYGRRRVRDRA</sequence>
<dbReference type="SUPFAM" id="SSF54637">
    <property type="entry name" value="Thioesterase/thiol ester dehydrase-isomerase"/>
    <property type="match status" value="1"/>
</dbReference>
<dbReference type="Proteomes" id="UP000887023">
    <property type="component" value="Chromosome"/>
</dbReference>
<dbReference type="InterPro" id="IPR029069">
    <property type="entry name" value="HotDog_dom_sf"/>
</dbReference>
<organism evidence="1 2">
    <name type="scientific">Skermania pinensis</name>
    <dbReference type="NCBI Taxonomy" id="39122"/>
    <lineage>
        <taxon>Bacteria</taxon>
        <taxon>Bacillati</taxon>
        <taxon>Actinomycetota</taxon>
        <taxon>Actinomycetes</taxon>
        <taxon>Mycobacteriales</taxon>
        <taxon>Gordoniaceae</taxon>
        <taxon>Skermania</taxon>
    </lineage>
</organism>
<proteinExistence type="predicted"/>
<dbReference type="RefSeq" id="WP_066470410.1">
    <property type="nucleotide sequence ID" value="NZ_CBCRUZ010000002.1"/>
</dbReference>
<name>A0ABX8S528_9ACTN</name>
<reference evidence="1" key="1">
    <citation type="submission" date="2021-07" db="EMBL/GenBank/DDBJ databases">
        <title>Candidatus Kaistella beijingensis sp. nov. isolated from a municipal wastewater treatment plant is involved in sludge foaming.</title>
        <authorList>
            <person name="Song Y."/>
            <person name="Liu S.-J."/>
        </authorList>
    </citation>
    <scope>NUCLEOTIDE SEQUENCE</scope>
    <source>
        <strain evidence="1">DSM 43998</strain>
    </source>
</reference>
<evidence type="ECO:0000313" key="2">
    <source>
        <dbReference type="Proteomes" id="UP000887023"/>
    </source>
</evidence>
<dbReference type="Gene3D" id="3.10.129.10">
    <property type="entry name" value="Hotdog Thioesterase"/>
    <property type="match status" value="1"/>
</dbReference>
<evidence type="ECO:0000313" key="1">
    <source>
        <dbReference type="EMBL" id="QXQ12955.1"/>
    </source>
</evidence>
<dbReference type="EMBL" id="CP079105">
    <property type="protein sequence ID" value="QXQ12955.1"/>
    <property type="molecule type" value="Genomic_DNA"/>
</dbReference>
<gene>
    <name evidence="1" type="ORF">KV203_13675</name>
</gene>
<keyword evidence="2" id="KW-1185">Reference proteome</keyword>
<protein>
    <recommendedName>
        <fullName evidence="3">Thioesterase domain-containing protein</fullName>
    </recommendedName>
</protein>
<accession>A0ABX8S528</accession>
<evidence type="ECO:0008006" key="3">
    <source>
        <dbReference type="Google" id="ProtNLM"/>
    </source>
</evidence>